<dbReference type="Gene3D" id="3.40.50.2300">
    <property type="match status" value="2"/>
</dbReference>
<evidence type="ECO:0000259" key="4">
    <source>
        <dbReference type="PROSITE" id="PS50932"/>
    </source>
</evidence>
<dbReference type="PROSITE" id="PS50932">
    <property type="entry name" value="HTH_LACI_2"/>
    <property type="match status" value="1"/>
</dbReference>
<dbReference type="SUPFAM" id="SSF47413">
    <property type="entry name" value="lambda repressor-like DNA-binding domains"/>
    <property type="match status" value="1"/>
</dbReference>
<dbReference type="AlphaFoldDB" id="A0A0P1GKG8"/>
<dbReference type="Proteomes" id="UP000054935">
    <property type="component" value="Unassembled WGS sequence"/>
</dbReference>
<evidence type="ECO:0000256" key="2">
    <source>
        <dbReference type="ARBA" id="ARBA00023125"/>
    </source>
</evidence>
<reference evidence="5 6" key="1">
    <citation type="submission" date="2015-09" db="EMBL/GenBank/DDBJ databases">
        <authorList>
            <consortium name="Swine Surveillance"/>
        </authorList>
    </citation>
    <scope>NUCLEOTIDE SEQUENCE [LARGE SCALE GENOMIC DNA]</scope>
    <source>
        <strain evidence="5 6">CECT 7648</strain>
    </source>
</reference>
<dbReference type="InterPro" id="IPR028082">
    <property type="entry name" value="Peripla_BP_I"/>
</dbReference>
<proteinExistence type="predicted"/>
<keyword evidence="2" id="KW-0238">DNA-binding</keyword>
<dbReference type="PANTHER" id="PTHR30146:SF152">
    <property type="entry name" value="TRANSCRIPTIONAL REGULATORY PROTEIN"/>
    <property type="match status" value="1"/>
</dbReference>
<dbReference type="CDD" id="cd06307">
    <property type="entry name" value="PBP1_sugar_binding"/>
    <property type="match status" value="1"/>
</dbReference>
<dbReference type="GO" id="GO:0003700">
    <property type="term" value="F:DNA-binding transcription factor activity"/>
    <property type="evidence" value="ECO:0007669"/>
    <property type="project" value="TreeGrafter"/>
</dbReference>
<dbReference type="SUPFAM" id="SSF53822">
    <property type="entry name" value="Periplasmic binding protein-like I"/>
    <property type="match status" value="1"/>
</dbReference>
<accession>A0A0P1GKG8</accession>
<dbReference type="Pfam" id="PF13407">
    <property type="entry name" value="Peripla_BP_4"/>
    <property type="match status" value="1"/>
</dbReference>
<dbReference type="SMART" id="SM00354">
    <property type="entry name" value="HTH_LACI"/>
    <property type="match status" value="1"/>
</dbReference>
<protein>
    <submittedName>
        <fullName evidence="5">Trehalose repressor</fullName>
    </submittedName>
</protein>
<keyword evidence="6" id="KW-1185">Reference proteome</keyword>
<dbReference type="EMBL" id="CYSE01000016">
    <property type="protein sequence ID" value="CUH82576.1"/>
    <property type="molecule type" value="Genomic_DNA"/>
</dbReference>
<evidence type="ECO:0000313" key="5">
    <source>
        <dbReference type="EMBL" id="CUH82576.1"/>
    </source>
</evidence>
<dbReference type="CDD" id="cd01392">
    <property type="entry name" value="HTH_LacI"/>
    <property type="match status" value="1"/>
</dbReference>
<dbReference type="GO" id="GO:0000976">
    <property type="term" value="F:transcription cis-regulatory region binding"/>
    <property type="evidence" value="ECO:0007669"/>
    <property type="project" value="TreeGrafter"/>
</dbReference>
<keyword evidence="3" id="KW-0804">Transcription</keyword>
<evidence type="ECO:0000256" key="1">
    <source>
        <dbReference type="ARBA" id="ARBA00023015"/>
    </source>
</evidence>
<dbReference type="InterPro" id="IPR000843">
    <property type="entry name" value="HTH_LacI"/>
</dbReference>
<evidence type="ECO:0000256" key="3">
    <source>
        <dbReference type="ARBA" id="ARBA00023163"/>
    </source>
</evidence>
<keyword evidence="1" id="KW-0805">Transcription regulation</keyword>
<organism evidence="5 6">
    <name type="scientific">Tropicibacter naphthalenivorans</name>
    <dbReference type="NCBI Taxonomy" id="441103"/>
    <lineage>
        <taxon>Bacteria</taxon>
        <taxon>Pseudomonadati</taxon>
        <taxon>Pseudomonadota</taxon>
        <taxon>Alphaproteobacteria</taxon>
        <taxon>Rhodobacterales</taxon>
        <taxon>Roseobacteraceae</taxon>
        <taxon>Tropicibacter</taxon>
    </lineage>
</organism>
<dbReference type="Pfam" id="PF00356">
    <property type="entry name" value="LacI"/>
    <property type="match status" value="1"/>
</dbReference>
<evidence type="ECO:0000313" key="6">
    <source>
        <dbReference type="Proteomes" id="UP000054935"/>
    </source>
</evidence>
<name>A0A0P1GKG8_9RHOB</name>
<dbReference type="STRING" id="441103.TRN7648_04118"/>
<dbReference type="InterPro" id="IPR010982">
    <property type="entry name" value="Lambda_DNA-bd_dom_sf"/>
</dbReference>
<sequence>MSDTRPDPRWKGPTVAKIAELAGVGTASVDRVLNNRPGVKEKTRQKVMAAYEKLSLEKETGRTLDLRFFCESGETFIAAMEQAVDRVNRTLAGAHITSHCVPTSRMNPAQFARQVEQDCAEADGVLVIAREHPAVNRAMRKLVGKGAGVVCLTTDLPSSRRSAYIGNDQHAAGSVAAFLIGQILPKTPGKILIVMSEAFRAQQEREMGFRRVLRAEFPHLKIDERVVADDQPETVRKQLLAYFAEGNAPAAVYNTAGANRGVGMALTESGLVDRTIFVGHELTGHSRALLEAGVMDYVISHDYTQEVMQAAQWLVQFRQGVTVDPAFSQILVHTKYNCDL</sequence>
<dbReference type="PANTHER" id="PTHR30146">
    <property type="entry name" value="LACI-RELATED TRANSCRIPTIONAL REPRESSOR"/>
    <property type="match status" value="1"/>
</dbReference>
<dbReference type="OrthoDB" id="9805774at2"/>
<dbReference type="InterPro" id="IPR025997">
    <property type="entry name" value="SBP_2_dom"/>
</dbReference>
<dbReference type="RefSeq" id="WP_058249466.1">
    <property type="nucleotide sequence ID" value="NZ_CYSE01000016.1"/>
</dbReference>
<dbReference type="Gene3D" id="1.10.260.40">
    <property type="entry name" value="lambda repressor-like DNA-binding domains"/>
    <property type="match status" value="1"/>
</dbReference>
<feature type="domain" description="HTH lacI-type" evidence="4">
    <location>
        <begin position="13"/>
        <end position="54"/>
    </location>
</feature>
<gene>
    <name evidence="5" type="ORF">TRN7648_04118</name>
</gene>